<name>A0AAE1PKM8_9EUCA</name>
<accession>A0AAE1PKM8</accession>
<dbReference type="EMBL" id="JAWZYT010001811">
    <property type="protein sequence ID" value="KAK4309014.1"/>
    <property type="molecule type" value="Genomic_DNA"/>
</dbReference>
<gene>
    <name evidence="1" type="ORF">Pmani_019338</name>
</gene>
<evidence type="ECO:0000313" key="2">
    <source>
        <dbReference type="Proteomes" id="UP001292094"/>
    </source>
</evidence>
<comment type="caution">
    <text evidence="1">The sequence shown here is derived from an EMBL/GenBank/DDBJ whole genome shotgun (WGS) entry which is preliminary data.</text>
</comment>
<organism evidence="1 2">
    <name type="scientific">Petrolisthes manimaculis</name>
    <dbReference type="NCBI Taxonomy" id="1843537"/>
    <lineage>
        <taxon>Eukaryota</taxon>
        <taxon>Metazoa</taxon>
        <taxon>Ecdysozoa</taxon>
        <taxon>Arthropoda</taxon>
        <taxon>Crustacea</taxon>
        <taxon>Multicrustacea</taxon>
        <taxon>Malacostraca</taxon>
        <taxon>Eumalacostraca</taxon>
        <taxon>Eucarida</taxon>
        <taxon>Decapoda</taxon>
        <taxon>Pleocyemata</taxon>
        <taxon>Anomura</taxon>
        <taxon>Galatheoidea</taxon>
        <taxon>Porcellanidae</taxon>
        <taxon>Petrolisthes</taxon>
    </lineage>
</organism>
<sequence length="85" mass="9620">MTTNSTDPITTTAHDKLIVFRMFTNSVVQDIQRDLSCPGYKQPTLRTASSALYRNPQRRRHDPPGCGPYADRLVKPLAILMLMTE</sequence>
<dbReference type="Proteomes" id="UP001292094">
    <property type="component" value="Unassembled WGS sequence"/>
</dbReference>
<keyword evidence="2" id="KW-1185">Reference proteome</keyword>
<protein>
    <submittedName>
        <fullName evidence="1">Uncharacterized protein</fullName>
    </submittedName>
</protein>
<reference evidence="1" key="1">
    <citation type="submission" date="2023-11" db="EMBL/GenBank/DDBJ databases">
        <title>Genome assemblies of two species of porcelain crab, Petrolisthes cinctipes and Petrolisthes manimaculis (Anomura: Porcellanidae).</title>
        <authorList>
            <person name="Angst P."/>
        </authorList>
    </citation>
    <scope>NUCLEOTIDE SEQUENCE</scope>
    <source>
        <strain evidence="1">PB745_02</strain>
        <tissue evidence="1">Gill</tissue>
    </source>
</reference>
<dbReference type="AlphaFoldDB" id="A0AAE1PKM8"/>
<proteinExistence type="predicted"/>
<evidence type="ECO:0000313" key="1">
    <source>
        <dbReference type="EMBL" id="KAK4309014.1"/>
    </source>
</evidence>